<dbReference type="Gene3D" id="3.50.50.60">
    <property type="entry name" value="FAD/NAD(P)-binding domain"/>
    <property type="match status" value="1"/>
</dbReference>
<proteinExistence type="predicted"/>
<gene>
    <name evidence="2" type="ORF">LHA_2838</name>
</gene>
<dbReference type="SUPFAM" id="SSF51905">
    <property type="entry name" value="FAD/NAD(P)-binding domain"/>
    <property type="match status" value="1"/>
</dbReference>
<protein>
    <recommendedName>
        <fullName evidence="1">FAD/NAD(P)-binding domain-containing protein</fullName>
    </recommendedName>
</protein>
<keyword evidence="3" id="KW-1185">Reference proteome</keyword>
<dbReference type="InterPro" id="IPR023753">
    <property type="entry name" value="FAD/NAD-binding_dom"/>
</dbReference>
<dbReference type="GO" id="GO:0016491">
    <property type="term" value="F:oxidoreductase activity"/>
    <property type="evidence" value="ECO:0007669"/>
    <property type="project" value="InterPro"/>
</dbReference>
<dbReference type="Proteomes" id="UP000032803">
    <property type="component" value="Chromosome I"/>
</dbReference>
<organism evidence="2 3">
    <name type="scientific">Legionella hackeliae</name>
    <dbReference type="NCBI Taxonomy" id="449"/>
    <lineage>
        <taxon>Bacteria</taxon>
        <taxon>Pseudomonadati</taxon>
        <taxon>Pseudomonadota</taxon>
        <taxon>Gammaproteobacteria</taxon>
        <taxon>Legionellales</taxon>
        <taxon>Legionellaceae</taxon>
        <taxon>Legionella</taxon>
    </lineage>
</organism>
<dbReference type="KEGG" id="lha:LHA_2838"/>
<accession>A0A0A8UXH7</accession>
<dbReference type="Pfam" id="PF07992">
    <property type="entry name" value="Pyr_redox_2"/>
    <property type="match status" value="1"/>
</dbReference>
<evidence type="ECO:0000259" key="1">
    <source>
        <dbReference type="Pfam" id="PF07992"/>
    </source>
</evidence>
<dbReference type="EMBL" id="LN681225">
    <property type="protein sequence ID" value="CEK11832.1"/>
    <property type="molecule type" value="Genomic_DNA"/>
</dbReference>
<reference evidence="3" key="1">
    <citation type="submission" date="2014-09" db="EMBL/GenBank/DDBJ databases">
        <authorList>
            <person name="Gomez-Valero L."/>
        </authorList>
    </citation>
    <scope>NUCLEOTIDE SEQUENCE [LARGE SCALE GENOMIC DNA]</scope>
    <source>
        <strain evidence="3">ATCC35250</strain>
    </source>
</reference>
<dbReference type="STRING" id="449.LHA_2838"/>
<evidence type="ECO:0000313" key="3">
    <source>
        <dbReference type="Proteomes" id="UP000032803"/>
    </source>
</evidence>
<dbReference type="InterPro" id="IPR036188">
    <property type="entry name" value="FAD/NAD-bd_sf"/>
</dbReference>
<name>A0A0A8UXH7_LEGHA</name>
<evidence type="ECO:0000313" key="2">
    <source>
        <dbReference type="EMBL" id="CEK11832.1"/>
    </source>
</evidence>
<dbReference type="HOGENOM" id="CLU_2973925_0_0_6"/>
<feature type="domain" description="FAD/NAD(P)-binding" evidence="1">
    <location>
        <begin position="5"/>
        <end position="43"/>
    </location>
</feature>
<dbReference type="AlphaFoldDB" id="A0A0A8UXH7"/>
<sequence length="58" mass="6255">MNAKQKKGSLVVDNHQQTSVEGLYAVGDIVSWLNQLCVAESQAAIAATAIHNRFEVIS</sequence>